<dbReference type="InterPro" id="IPR047596">
    <property type="entry name" value="OMPdecase_bac"/>
</dbReference>
<dbReference type="NCBIfam" id="NF001273">
    <property type="entry name" value="PRK00230.1"/>
    <property type="match status" value="1"/>
</dbReference>
<proteinExistence type="inferred from homology"/>
<feature type="binding site" evidence="9 11">
    <location>
        <position position="17"/>
    </location>
    <ligand>
        <name>substrate</name>
    </ligand>
</feature>
<comment type="catalytic activity">
    <reaction evidence="7 9 12">
        <text>orotidine 5'-phosphate + H(+) = UMP + CO2</text>
        <dbReference type="Rhea" id="RHEA:11596"/>
        <dbReference type="ChEBI" id="CHEBI:15378"/>
        <dbReference type="ChEBI" id="CHEBI:16526"/>
        <dbReference type="ChEBI" id="CHEBI:57538"/>
        <dbReference type="ChEBI" id="CHEBI:57865"/>
        <dbReference type="EC" id="4.1.1.23"/>
    </reaction>
</comment>
<feature type="binding site" evidence="9 11">
    <location>
        <position position="201"/>
    </location>
    <ligand>
        <name>substrate</name>
    </ligand>
</feature>
<feature type="active site" description="For OMPdecase activity" evidence="10">
    <location>
        <position position="71"/>
    </location>
</feature>
<evidence type="ECO:0000256" key="6">
    <source>
        <dbReference type="ARBA" id="ARBA00023239"/>
    </source>
</evidence>
<evidence type="ECO:0000259" key="13">
    <source>
        <dbReference type="SMART" id="SM00934"/>
    </source>
</evidence>
<dbReference type="STRING" id="349161.Dred_1687"/>
<dbReference type="Proteomes" id="UP000001556">
    <property type="component" value="Chromosome"/>
</dbReference>
<dbReference type="AlphaFoldDB" id="A4J561"/>
<keyword evidence="4 9" id="KW-0210">Decarboxylase</keyword>
<dbReference type="InterPro" id="IPR014732">
    <property type="entry name" value="OMPdecase"/>
</dbReference>
<evidence type="ECO:0000256" key="7">
    <source>
        <dbReference type="ARBA" id="ARBA00049157"/>
    </source>
</evidence>
<evidence type="ECO:0000313" key="14">
    <source>
        <dbReference type="EMBL" id="ABO50214.1"/>
    </source>
</evidence>
<evidence type="ECO:0000256" key="2">
    <source>
        <dbReference type="ARBA" id="ARBA00004861"/>
    </source>
</evidence>
<accession>A4J561</accession>
<dbReference type="InterPro" id="IPR011060">
    <property type="entry name" value="RibuloseP-bd_barrel"/>
</dbReference>
<dbReference type="UniPathway" id="UPA00070">
    <property type="reaction ID" value="UER00120"/>
</dbReference>
<dbReference type="EMBL" id="CP000612">
    <property type="protein sequence ID" value="ABO50214.1"/>
    <property type="molecule type" value="Genomic_DNA"/>
</dbReference>
<keyword evidence="15" id="KW-1185">Reference proteome</keyword>
<dbReference type="PANTHER" id="PTHR32119">
    <property type="entry name" value="OROTIDINE 5'-PHOSPHATE DECARBOXYLASE"/>
    <property type="match status" value="1"/>
</dbReference>
<dbReference type="HOGENOM" id="CLU_067069_1_0_9"/>
<dbReference type="FunFam" id="3.20.20.70:FF:000015">
    <property type="entry name" value="Orotidine 5'-phosphate decarboxylase"/>
    <property type="match status" value="1"/>
</dbReference>
<dbReference type="SMART" id="SM00934">
    <property type="entry name" value="OMPdecase"/>
    <property type="match status" value="1"/>
</dbReference>
<dbReference type="EC" id="4.1.1.23" evidence="9"/>
<dbReference type="NCBIfam" id="TIGR01740">
    <property type="entry name" value="pyrF"/>
    <property type="match status" value="1"/>
</dbReference>
<comment type="pathway">
    <text evidence="2 9 12">Pyrimidine metabolism; UMP biosynthesis via de novo pathway; UMP from orotate: step 2/2.</text>
</comment>
<feature type="binding site" evidence="9 11">
    <location>
        <position position="130"/>
    </location>
    <ligand>
        <name>substrate</name>
    </ligand>
</feature>
<feature type="domain" description="Orotidine 5'-phosphate decarboxylase" evidence="13">
    <location>
        <begin position="11"/>
        <end position="237"/>
    </location>
</feature>
<evidence type="ECO:0000256" key="11">
    <source>
        <dbReference type="PIRSR" id="PIRSR614732-2"/>
    </source>
</evidence>
<feature type="active site" description="Proton donor" evidence="9">
    <location>
        <position position="68"/>
    </location>
</feature>
<evidence type="ECO:0000256" key="5">
    <source>
        <dbReference type="ARBA" id="ARBA00022975"/>
    </source>
</evidence>
<dbReference type="KEGG" id="drm:Dred_1687"/>
<evidence type="ECO:0000256" key="4">
    <source>
        <dbReference type="ARBA" id="ARBA00022793"/>
    </source>
</evidence>
<feature type="binding site" evidence="9 11">
    <location>
        <position position="222"/>
    </location>
    <ligand>
        <name>substrate</name>
    </ligand>
</feature>
<dbReference type="GO" id="GO:0044205">
    <property type="term" value="P:'de novo' UMP biosynthetic process"/>
    <property type="evidence" value="ECO:0007669"/>
    <property type="project" value="UniProtKB-UniRule"/>
</dbReference>
<evidence type="ECO:0000256" key="9">
    <source>
        <dbReference type="HAMAP-Rule" id="MF_01200"/>
    </source>
</evidence>
<feature type="active site" description="For OMPdecase activity" evidence="10">
    <location>
        <position position="68"/>
    </location>
</feature>
<evidence type="ECO:0000256" key="10">
    <source>
        <dbReference type="PIRSR" id="PIRSR614732-1"/>
    </source>
</evidence>
<reference evidence="14 15" key="1">
    <citation type="submission" date="2007-03" db="EMBL/GenBank/DDBJ databases">
        <title>Complete sequence of Desulfotomaculum reducens MI-1.</title>
        <authorList>
            <consortium name="US DOE Joint Genome Institute"/>
            <person name="Copeland A."/>
            <person name="Lucas S."/>
            <person name="Lapidus A."/>
            <person name="Barry K."/>
            <person name="Detter J.C."/>
            <person name="Glavina del Rio T."/>
            <person name="Hammon N."/>
            <person name="Israni S."/>
            <person name="Dalin E."/>
            <person name="Tice H."/>
            <person name="Pitluck S."/>
            <person name="Sims D."/>
            <person name="Brettin T."/>
            <person name="Bruce D."/>
            <person name="Han C."/>
            <person name="Tapia R."/>
            <person name="Schmutz J."/>
            <person name="Larimer F."/>
            <person name="Land M."/>
            <person name="Hauser L."/>
            <person name="Kyrpides N."/>
            <person name="Kim E."/>
            <person name="Tebo B.M."/>
            <person name="Richardson P."/>
        </authorList>
    </citation>
    <scope>NUCLEOTIDE SEQUENCE [LARGE SCALE GENOMIC DNA]</scope>
    <source>
        <strain evidence="14 15">MI-1</strain>
    </source>
</reference>
<dbReference type="GO" id="GO:0004590">
    <property type="term" value="F:orotidine-5'-phosphate decarboxylase activity"/>
    <property type="evidence" value="ECO:0007669"/>
    <property type="project" value="UniProtKB-UniRule"/>
</dbReference>
<dbReference type="Pfam" id="PF00215">
    <property type="entry name" value="OMPdecase"/>
    <property type="match status" value="1"/>
</dbReference>
<dbReference type="InterPro" id="IPR001754">
    <property type="entry name" value="OMPdeCOase_dom"/>
</dbReference>
<dbReference type="PANTHER" id="PTHR32119:SF2">
    <property type="entry name" value="OROTIDINE 5'-PHOSPHATE DECARBOXYLASE"/>
    <property type="match status" value="1"/>
</dbReference>
<feature type="active site" description="For OMPdecase activity" evidence="10">
    <location>
        <position position="66"/>
    </location>
</feature>
<keyword evidence="6 9" id="KW-0456">Lyase</keyword>
<evidence type="ECO:0000256" key="12">
    <source>
        <dbReference type="RuleBase" id="RU000512"/>
    </source>
</evidence>
<feature type="binding site" evidence="9 11">
    <location>
        <position position="39"/>
    </location>
    <ligand>
        <name>substrate</name>
    </ligand>
</feature>
<dbReference type="InterPro" id="IPR013785">
    <property type="entry name" value="Aldolase_TIM"/>
</dbReference>
<keyword evidence="5 9" id="KW-0665">Pyrimidine biosynthesis</keyword>
<feature type="binding site" evidence="9">
    <location>
        <begin position="66"/>
        <end position="75"/>
    </location>
    <ligand>
        <name>substrate</name>
    </ligand>
</feature>
<feature type="binding site" evidence="9 11">
    <location>
        <position position="192"/>
    </location>
    <ligand>
        <name>substrate</name>
    </ligand>
</feature>
<dbReference type="eggNOG" id="COG0284">
    <property type="taxonomic scope" value="Bacteria"/>
</dbReference>
<organism evidence="14 15">
    <name type="scientific">Desulforamulus reducens (strain ATCC BAA-1160 / DSM 100696 / MI-1)</name>
    <name type="common">Desulfotomaculum reducens</name>
    <dbReference type="NCBI Taxonomy" id="349161"/>
    <lineage>
        <taxon>Bacteria</taxon>
        <taxon>Bacillati</taxon>
        <taxon>Bacillota</taxon>
        <taxon>Clostridia</taxon>
        <taxon>Eubacteriales</taxon>
        <taxon>Peptococcaceae</taxon>
        <taxon>Desulforamulus</taxon>
    </lineage>
</organism>
<dbReference type="InterPro" id="IPR018089">
    <property type="entry name" value="OMPdecase_AS"/>
</dbReference>
<name>A4J561_DESRM</name>
<evidence type="ECO:0000256" key="1">
    <source>
        <dbReference type="ARBA" id="ARBA00002356"/>
    </source>
</evidence>
<gene>
    <name evidence="9" type="primary">pyrF</name>
    <name evidence="14" type="ordered locus">Dred_1687</name>
</gene>
<comment type="subunit">
    <text evidence="3 9">Homodimer.</text>
</comment>
<dbReference type="PROSITE" id="PS00156">
    <property type="entry name" value="OMPDECASE"/>
    <property type="match status" value="1"/>
</dbReference>
<comment type="similarity">
    <text evidence="8 9">Belongs to the OMP decarboxylase family. Type 1 subfamily.</text>
</comment>
<dbReference type="OrthoDB" id="9806203at2"/>
<evidence type="ECO:0000256" key="8">
    <source>
        <dbReference type="ARBA" id="ARBA00061012"/>
    </source>
</evidence>
<feature type="binding site" evidence="9 11">
    <location>
        <position position="221"/>
    </location>
    <ligand>
        <name>substrate</name>
    </ligand>
</feature>
<dbReference type="GO" id="GO:0006207">
    <property type="term" value="P:'de novo' pyrimidine nucleobase biosynthetic process"/>
    <property type="evidence" value="ECO:0007669"/>
    <property type="project" value="InterPro"/>
</dbReference>
<dbReference type="Gene3D" id="3.20.20.70">
    <property type="entry name" value="Aldolase class I"/>
    <property type="match status" value="1"/>
</dbReference>
<sequence length="245" mass="26453">MNHKEQTAREKLIVALDVDTAEEAVTLTKKLTPYAAFFKVGMQLFYSHGPEIIRIIKDQGAKVFLDLKLHDIPNTVGQAARVLAGLGADIINVHAAGGVDMMQAAANAVRQRAYSLGIPAPMIISVTVLTSIDQRIFEQELGMPGTIQDKVKKWAVMTQKAGLDGVVASPREIQIIREACGTAFKIITPGIRPSWSVSGDQKRIMTPAKAIQQGTSYLVVGRPITGDKDPAAAAQRILSEITEVL</sequence>
<dbReference type="RefSeq" id="WP_011878029.1">
    <property type="nucleotide sequence ID" value="NC_009253.1"/>
</dbReference>
<dbReference type="HAMAP" id="MF_01200_B">
    <property type="entry name" value="OMPdecase_type1_B"/>
    <property type="match status" value="1"/>
</dbReference>
<dbReference type="CDD" id="cd04725">
    <property type="entry name" value="OMP_decarboxylase_like"/>
    <property type="match status" value="1"/>
</dbReference>
<protein>
    <recommendedName>
        <fullName evidence="9">Orotidine 5'-phosphate decarboxylase</fullName>
        <ecNumber evidence="9">4.1.1.23</ecNumber>
    </recommendedName>
    <alternativeName>
        <fullName evidence="9">OMP decarboxylase</fullName>
        <shortName evidence="9">OMPDCase</shortName>
        <shortName evidence="9">OMPdecase</shortName>
    </alternativeName>
</protein>
<dbReference type="GO" id="GO:0005829">
    <property type="term" value="C:cytosol"/>
    <property type="evidence" value="ECO:0007669"/>
    <property type="project" value="TreeGrafter"/>
</dbReference>
<evidence type="ECO:0000256" key="3">
    <source>
        <dbReference type="ARBA" id="ARBA00011738"/>
    </source>
</evidence>
<comment type="function">
    <text evidence="1 9">Catalyzes the decarboxylation of orotidine 5'-monophosphate (OMP) to uridine 5'-monophosphate (UMP).</text>
</comment>
<evidence type="ECO:0000313" key="15">
    <source>
        <dbReference type="Proteomes" id="UP000001556"/>
    </source>
</evidence>
<dbReference type="SUPFAM" id="SSF51366">
    <property type="entry name" value="Ribulose-phoshate binding barrel"/>
    <property type="match status" value="1"/>
</dbReference>